<evidence type="ECO:0000313" key="4">
    <source>
        <dbReference type="Proteomes" id="UP000886724"/>
    </source>
</evidence>
<comment type="caution">
    <text evidence="3">The sequence shown here is derived from an EMBL/GenBank/DDBJ whole genome shotgun (WGS) entry which is preliminary data.</text>
</comment>
<feature type="domain" description="NusG-like N-terminal" evidence="2">
    <location>
        <begin position="1"/>
        <end position="67"/>
    </location>
</feature>
<evidence type="ECO:0000313" key="3">
    <source>
        <dbReference type="EMBL" id="HIX81164.1"/>
    </source>
</evidence>
<name>A0A9D2BMZ8_9FIRM</name>
<organism evidence="3 4">
    <name type="scientific">Candidatus Erysipelatoclostridium merdavium</name>
    <dbReference type="NCBI Taxonomy" id="2838566"/>
    <lineage>
        <taxon>Bacteria</taxon>
        <taxon>Bacillati</taxon>
        <taxon>Bacillota</taxon>
        <taxon>Erysipelotrichia</taxon>
        <taxon>Erysipelotrichales</taxon>
        <taxon>Erysipelotrichales incertae sedis</taxon>
    </lineage>
</organism>
<proteinExistence type="predicted"/>
<dbReference type="GO" id="GO:0006354">
    <property type="term" value="P:DNA-templated transcription elongation"/>
    <property type="evidence" value="ECO:0007669"/>
    <property type="project" value="InterPro"/>
</dbReference>
<dbReference type="InterPro" id="IPR036735">
    <property type="entry name" value="NGN_dom_sf"/>
</dbReference>
<dbReference type="EMBL" id="DXET01000097">
    <property type="protein sequence ID" value="HIX81164.1"/>
    <property type="molecule type" value="Genomic_DNA"/>
</dbReference>
<sequence>MNYYVLYCQTLKAEKVCSRLNKKDGIYAYIPKMEYYFRLHDEIITKVMFPGYVFIKTELNQLEFDDLLYSLNEERDGIIKELKKTDVSALTKDEVTLFKKLLDDEGILRMSYGYKENGMTVITSGPLIYFENCIIRTDKRDMIAVLDIKFFDRYIKVGLFYKQHKQVK</sequence>
<dbReference type="Gene3D" id="3.30.70.940">
    <property type="entry name" value="NusG, N-terminal domain"/>
    <property type="match status" value="1"/>
</dbReference>
<dbReference type="SUPFAM" id="SSF82679">
    <property type="entry name" value="N-utilization substance G protein NusG, N-terminal domain"/>
    <property type="match status" value="1"/>
</dbReference>
<dbReference type="CDD" id="cd08000">
    <property type="entry name" value="NGN"/>
    <property type="match status" value="1"/>
</dbReference>
<evidence type="ECO:0000259" key="2">
    <source>
        <dbReference type="Pfam" id="PF02357"/>
    </source>
</evidence>
<keyword evidence="1" id="KW-0804">Transcription</keyword>
<reference evidence="3" key="1">
    <citation type="journal article" date="2021" name="PeerJ">
        <title>Extensive microbial diversity within the chicken gut microbiome revealed by metagenomics and culture.</title>
        <authorList>
            <person name="Gilroy R."/>
            <person name="Ravi A."/>
            <person name="Getino M."/>
            <person name="Pursley I."/>
            <person name="Horton D.L."/>
            <person name="Alikhan N.F."/>
            <person name="Baker D."/>
            <person name="Gharbi K."/>
            <person name="Hall N."/>
            <person name="Watson M."/>
            <person name="Adriaenssens E.M."/>
            <person name="Foster-Nyarko E."/>
            <person name="Jarju S."/>
            <person name="Secka A."/>
            <person name="Antonio M."/>
            <person name="Oren A."/>
            <person name="Chaudhuri R.R."/>
            <person name="La Ragione R."/>
            <person name="Hildebrand F."/>
            <person name="Pallen M.J."/>
        </authorList>
    </citation>
    <scope>NUCLEOTIDE SEQUENCE</scope>
    <source>
        <strain evidence="3">ChiGjej1B1-14440</strain>
    </source>
</reference>
<dbReference type="Pfam" id="PF02357">
    <property type="entry name" value="NusG"/>
    <property type="match status" value="1"/>
</dbReference>
<evidence type="ECO:0000256" key="1">
    <source>
        <dbReference type="ARBA" id="ARBA00023163"/>
    </source>
</evidence>
<protein>
    <recommendedName>
        <fullName evidence="2">NusG-like N-terminal domain-containing protein</fullName>
    </recommendedName>
</protein>
<dbReference type="InterPro" id="IPR006645">
    <property type="entry name" value="NGN-like_dom"/>
</dbReference>
<gene>
    <name evidence="3" type="ORF">H9980_04230</name>
</gene>
<reference evidence="3" key="2">
    <citation type="submission" date="2021-04" db="EMBL/GenBank/DDBJ databases">
        <authorList>
            <person name="Gilroy R."/>
        </authorList>
    </citation>
    <scope>NUCLEOTIDE SEQUENCE</scope>
    <source>
        <strain evidence="3">ChiGjej1B1-14440</strain>
    </source>
</reference>
<dbReference type="AlphaFoldDB" id="A0A9D2BMZ8"/>
<dbReference type="Proteomes" id="UP000886724">
    <property type="component" value="Unassembled WGS sequence"/>
</dbReference>
<accession>A0A9D2BMZ8</accession>